<proteinExistence type="predicted"/>
<comment type="pathway">
    <text evidence="3">Cofactor biosynthesis; riboflavin biosynthesis; riboflavin from 2-hydroxy-3-oxobutyl phosphate and 5-amino-6-(D-ribitylamino)uracil: step 2/2.</text>
</comment>
<organism evidence="11 12">
    <name type="scientific">Staphylococcus gallinarum</name>
    <dbReference type="NCBI Taxonomy" id="1293"/>
    <lineage>
        <taxon>Bacteria</taxon>
        <taxon>Bacillati</taxon>
        <taxon>Bacillota</taxon>
        <taxon>Bacilli</taxon>
        <taxon>Bacillales</taxon>
        <taxon>Staphylococcaceae</taxon>
        <taxon>Staphylococcus</taxon>
    </lineage>
</organism>
<evidence type="ECO:0000259" key="10">
    <source>
        <dbReference type="PROSITE" id="PS51177"/>
    </source>
</evidence>
<dbReference type="Proteomes" id="UP000255277">
    <property type="component" value="Unassembled WGS sequence"/>
</dbReference>
<dbReference type="EC" id="2.5.1.9" evidence="4"/>
<dbReference type="PROSITE" id="PS51177">
    <property type="entry name" value="LUMAZINE_BIND"/>
    <property type="match status" value="1"/>
</dbReference>
<evidence type="ECO:0000313" key="12">
    <source>
        <dbReference type="Proteomes" id="UP000255277"/>
    </source>
</evidence>
<dbReference type="EMBL" id="UHDK01000001">
    <property type="protein sequence ID" value="SUM33668.1"/>
    <property type="molecule type" value="Genomic_DNA"/>
</dbReference>
<evidence type="ECO:0000256" key="5">
    <source>
        <dbReference type="ARBA" id="ARBA00013950"/>
    </source>
</evidence>
<dbReference type="Gene3D" id="2.40.30.20">
    <property type="match status" value="1"/>
</dbReference>
<keyword evidence="6" id="KW-0686">Riboflavin biosynthesis</keyword>
<accession>A0A380FHP3</accession>
<dbReference type="InterPro" id="IPR023366">
    <property type="entry name" value="ATP_synth_asu-like_sf"/>
</dbReference>
<keyword evidence="8" id="KW-0677">Repeat</keyword>
<evidence type="ECO:0000256" key="8">
    <source>
        <dbReference type="ARBA" id="ARBA00022737"/>
    </source>
</evidence>
<dbReference type="SUPFAM" id="SSF63380">
    <property type="entry name" value="Riboflavin synthase domain-like"/>
    <property type="match status" value="1"/>
</dbReference>
<dbReference type="GO" id="GO:0009231">
    <property type="term" value="P:riboflavin biosynthetic process"/>
    <property type="evidence" value="ECO:0007669"/>
    <property type="project" value="UniProtKB-KW"/>
</dbReference>
<sequence length="53" mass="5879">MHIGDSISVNGACLTVVGFDDHSFSVQVIKGTENKTYLNQLKPSTRSLIWKEL</sequence>
<evidence type="ECO:0000256" key="2">
    <source>
        <dbReference type="ARBA" id="ARBA00002803"/>
    </source>
</evidence>
<name>A0A380FHP3_STAGA</name>
<protein>
    <recommendedName>
        <fullName evidence="5">Riboflavin synthase</fullName>
        <ecNumber evidence="4">2.5.1.9</ecNumber>
    </recommendedName>
</protein>
<comment type="function">
    <text evidence="2">Catalyzes the dismutation of two molecules of 6,7-dimethyl-8-ribityllumazine, resulting in the formation of riboflavin and 5-amino-6-(D-ribitylamino)uracil.</text>
</comment>
<dbReference type="Pfam" id="PF00677">
    <property type="entry name" value="Lum_binding"/>
    <property type="match status" value="1"/>
</dbReference>
<evidence type="ECO:0000256" key="6">
    <source>
        <dbReference type="ARBA" id="ARBA00022619"/>
    </source>
</evidence>
<evidence type="ECO:0000313" key="11">
    <source>
        <dbReference type="EMBL" id="SUM33668.1"/>
    </source>
</evidence>
<dbReference type="InterPro" id="IPR017938">
    <property type="entry name" value="Riboflavin_synthase-like_b-brl"/>
</dbReference>
<dbReference type="InterPro" id="IPR026017">
    <property type="entry name" value="Lumazine-bd_dom"/>
</dbReference>
<comment type="catalytic activity">
    <reaction evidence="1">
        <text>2 6,7-dimethyl-8-(1-D-ribityl)lumazine + H(+) = 5-amino-6-(D-ribitylamino)uracil + riboflavin</text>
        <dbReference type="Rhea" id="RHEA:20772"/>
        <dbReference type="ChEBI" id="CHEBI:15378"/>
        <dbReference type="ChEBI" id="CHEBI:15934"/>
        <dbReference type="ChEBI" id="CHEBI:57986"/>
        <dbReference type="ChEBI" id="CHEBI:58201"/>
        <dbReference type="EC" id="2.5.1.9"/>
    </reaction>
</comment>
<gene>
    <name evidence="11" type="primary">ribE_2</name>
    <name evidence="11" type="ORF">NCTC12195_03135</name>
</gene>
<evidence type="ECO:0000256" key="1">
    <source>
        <dbReference type="ARBA" id="ARBA00000968"/>
    </source>
</evidence>
<dbReference type="PANTHER" id="PTHR21098">
    <property type="entry name" value="RIBOFLAVIN SYNTHASE ALPHA CHAIN"/>
    <property type="match status" value="1"/>
</dbReference>
<feature type="domain" description="Lumazine-binding" evidence="10">
    <location>
        <begin position="1"/>
        <end position="53"/>
    </location>
</feature>
<dbReference type="PANTHER" id="PTHR21098:SF12">
    <property type="entry name" value="RIBOFLAVIN SYNTHASE"/>
    <property type="match status" value="1"/>
</dbReference>
<evidence type="ECO:0000256" key="7">
    <source>
        <dbReference type="ARBA" id="ARBA00022679"/>
    </source>
</evidence>
<reference evidence="11 12" key="1">
    <citation type="submission" date="2018-06" db="EMBL/GenBank/DDBJ databases">
        <authorList>
            <consortium name="Pathogen Informatics"/>
            <person name="Doyle S."/>
        </authorList>
    </citation>
    <scope>NUCLEOTIDE SEQUENCE [LARGE SCALE GENOMIC DNA]</scope>
    <source>
        <strain evidence="11 12">NCTC12195</strain>
    </source>
</reference>
<feature type="repeat" description="Lumazine-binding" evidence="9">
    <location>
        <begin position="1"/>
        <end position="53"/>
    </location>
</feature>
<keyword evidence="7 11" id="KW-0808">Transferase</keyword>
<dbReference type="GO" id="GO:0004746">
    <property type="term" value="F:riboflavin synthase activity"/>
    <property type="evidence" value="ECO:0007669"/>
    <property type="project" value="UniProtKB-EC"/>
</dbReference>
<dbReference type="InterPro" id="IPR001783">
    <property type="entry name" value="Lumazine-bd"/>
</dbReference>
<evidence type="ECO:0000256" key="9">
    <source>
        <dbReference type="PROSITE-ProRule" id="PRU00524"/>
    </source>
</evidence>
<evidence type="ECO:0000256" key="4">
    <source>
        <dbReference type="ARBA" id="ARBA00012827"/>
    </source>
</evidence>
<dbReference type="AlphaFoldDB" id="A0A380FHP3"/>
<evidence type="ECO:0000256" key="3">
    <source>
        <dbReference type="ARBA" id="ARBA00004887"/>
    </source>
</evidence>